<reference evidence="10 11" key="1">
    <citation type="submission" date="2021-06" db="EMBL/GenBank/DDBJ databases">
        <title>Rhodobacteraceae bacterium strain HSP-20.</title>
        <authorList>
            <person name="Chen W.-M."/>
        </authorList>
    </citation>
    <scope>NUCLEOTIDE SEQUENCE [LARGE SCALE GENOMIC DNA]</scope>
    <source>
        <strain evidence="10 11">HSP-20</strain>
    </source>
</reference>
<keyword evidence="6 8" id="KW-0560">Oxidoreductase</keyword>
<dbReference type="Gene3D" id="3.40.109.10">
    <property type="entry name" value="NADH Oxidase"/>
    <property type="match status" value="1"/>
</dbReference>
<dbReference type="EMBL" id="JAAATX020000004">
    <property type="protein sequence ID" value="MBU9697477.1"/>
    <property type="molecule type" value="Genomic_DNA"/>
</dbReference>
<keyword evidence="11" id="KW-1185">Reference proteome</keyword>
<gene>
    <name evidence="10" type="ORF">GU927_006410</name>
</gene>
<evidence type="ECO:0000256" key="2">
    <source>
        <dbReference type="ARBA" id="ARBA00007118"/>
    </source>
</evidence>
<dbReference type="Proteomes" id="UP000731907">
    <property type="component" value="Unassembled WGS sequence"/>
</dbReference>
<dbReference type="InterPro" id="IPR052530">
    <property type="entry name" value="NAD(P)H_nitroreductase"/>
</dbReference>
<proteinExistence type="inferred from homology"/>
<name>A0ABS6J1S5_9RHOB</name>
<comment type="caution">
    <text evidence="10">The sequence shown here is derived from an EMBL/GenBank/DDBJ whole genome shotgun (WGS) entry which is preliminary data.</text>
</comment>
<keyword evidence="4 8" id="KW-0288">FMN</keyword>
<dbReference type="InterPro" id="IPR029479">
    <property type="entry name" value="Nitroreductase"/>
</dbReference>
<evidence type="ECO:0000313" key="11">
    <source>
        <dbReference type="Proteomes" id="UP000731907"/>
    </source>
</evidence>
<feature type="domain" description="Nitroreductase" evidence="9">
    <location>
        <begin position="25"/>
        <end position="168"/>
    </location>
</feature>
<comment type="similarity">
    <text evidence="2 8">Belongs to the nitroreductase family.</text>
</comment>
<dbReference type="PIRSF" id="PIRSF000232">
    <property type="entry name" value="YdjA"/>
    <property type="match status" value="1"/>
</dbReference>
<evidence type="ECO:0000256" key="5">
    <source>
        <dbReference type="ARBA" id="ARBA00022857"/>
    </source>
</evidence>
<sequence length="190" mass="20352">MTRTDAAFDFLATRASYPSKAMTGPAPDRAALEPILAAALRVPDHGNLQPWRLVVGGREALSRWADLGEARAREMGDDPVRIEKGRGQFDRSHLAVVVIASPVPAEKVPEIEQTLSAGALCLNLVNAATAAGWGAQWLTGWVAHDRAFITRAFGCTVGEWVAGIVHIGTRGPAAAPDRPRPDLSRVVTWC</sequence>
<protein>
    <recommendedName>
        <fullName evidence="8">Putative NAD(P)H nitroreductase</fullName>
        <ecNumber evidence="8">1.-.-.-</ecNumber>
    </recommendedName>
</protein>
<keyword evidence="7 8" id="KW-0520">NAD</keyword>
<organism evidence="10 11">
    <name type="scientific">Paragemmobacter amnigenus</name>
    <dbReference type="NCBI Taxonomy" id="2852097"/>
    <lineage>
        <taxon>Bacteria</taxon>
        <taxon>Pseudomonadati</taxon>
        <taxon>Pseudomonadota</taxon>
        <taxon>Alphaproteobacteria</taxon>
        <taxon>Rhodobacterales</taxon>
        <taxon>Paracoccaceae</taxon>
        <taxon>Paragemmobacter</taxon>
    </lineage>
</organism>
<dbReference type="PANTHER" id="PTHR43821:SF1">
    <property type="entry name" value="NAD(P)H NITROREDUCTASE YDJA-RELATED"/>
    <property type="match status" value="1"/>
</dbReference>
<evidence type="ECO:0000256" key="4">
    <source>
        <dbReference type="ARBA" id="ARBA00022643"/>
    </source>
</evidence>
<dbReference type="Pfam" id="PF00881">
    <property type="entry name" value="Nitroreductase"/>
    <property type="match status" value="1"/>
</dbReference>
<evidence type="ECO:0000313" key="10">
    <source>
        <dbReference type="EMBL" id="MBU9697477.1"/>
    </source>
</evidence>
<evidence type="ECO:0000256" key="7">
    <source>
        <dbReference type="ARBA" id="ARBA00023027"/>
    </source>
</evidence>
<evidence type="ECO:0000256" key="6">
    <source>
        <dbReference type="ARBA" id="ARBA00023002"/>
    </source>
</evidence>
<keyword evidence="3 8" id="KW-0285">Flavoprotein</keyword>
<evidence type="ECO:0000256" key="8">
    <source>
        <dbReference type="PIRNR" id="PIRNR000232"/>
    </source>
</evidence>
<keyword evidence="5 8" id="KW-0521">NADP</keyword>
<dbReference type="CDD" id="cd02135">
    <property type="entry name" value="YdjA-like"/>
    <property type="match status" value="1"/>
</dbReference>
<dbReference type="InterPro" id="IPR000415">
    <property type="entry name" value="Nitroreductase-like"/>
</dbReference>
<dbReference type="PANTHER" id="PTHR43821">
    <property type="entry name" value="NAD(P)H NITROREDUCTASE YDJA-RELATED"/>
    <property type="match status" value="1"/>
</dbReference>
<dbReference type="InterPro" id="IPR026021">
    <property type="entry name" value="YdjA-like"/>
</dbReference>
<dbReference type="RefSeq" id="WP_161761527.1">
    <property type="nucleotide sequence ID" value="NZ_JAAATX020000004.1"/>
</dbReference>
<dbReference type="EC" id="1.-.-.-" evidence="8"/>
<dbReference type="SUPFAM" id="SSF55469">
    <property type="entry name" value="FMN-dependent nitroreductase-like"/>
    <property type="match status" value="1"/>
</dbReference>
<comment type="cofactor">
    <cofactor evidence="1 8">
        <name>FMN</name>
        <dbReference type="ChEBI" id="CHEBI:58210"/>
    </cofactor>
</comment>
<evidence type="ECO:0000256" key="3">
    <source>
        <dbReference type="ARBA" id="ARBA00022630"/>
    </source>
</evidence>
<accession>A0ABS6J1S5</accession>
<evidence type="ECO:0000259" key="9">
    <source>
        <dbReference type="Pfam" id="PF00881"/>
    </source>
</evidence>
<evidence type="ECO:0000256" key="1">
    <source>
        <dbReference type="ARBA" id="ARBA00001917"/>
    </source>
</evidence>